<dbReference type="PANTHER" id="PTHR12151">
    <property type="entry name" value="ELECTRON TRANSPORT PROTIN SCO1/SENC FAMILY MEMBER"/>
    <property type="match status" value="1"/>
</dbReference>
<evidence type="ECO:0000256" key="4">
    <source>
        <dbReference type="SAM" id="SignalP"/>
    </source>
</evidence>
<comment type="similarity">
    <text evidence="1">Belongs to the SCO1/2 family.</text>
</comment>
<dbReference type="Gene3D" id="3.40.30.10">
    <property type="entry name" value="Glutaredoxin"/>
    <property type="match status" value="1"/>
</dbReference>
<keyword evidence="2" id="KW-0186">Copper</keyword>
<evidence type="ECO:0000256" key="3">
    <source>
        <dbReference type="PIRSR" id="PIRSR603782-2"/>
    </source>
</evidence>
<accession>A0A6J4K596</accession>
<gene>
    <name evidence="5" type="ORF">AVDCRST_MAG54-4855</name>
</gene>
<name>A0A6J4K596_9PSEU</name>
<dbReference type="InterPro" id="IPR036249">
    <property type="entry name" value="Thioredoxin-like_sf"/>
</dbReference>
<evidence type="ECO:0000256" key="1">
    <source>
        <dbReference type="ARBA" id="ARBA00010996"/>
    </source>
</evidence>
<keyword evidence="4" id="KW-0732">Signal</keyword>
<dbReference type="EMBL" id="CADCTH010000612">
    <property type="protein sequence ID" value="CAA9296037.1"/>
    <property type="molecule type" value="Genomic_DNA"/>
</dbReference>
<feature type="disulfide bond" description="Redox-active" evidence="3">
    <location>
        <begin position="81"/>
        <end position="85"/>
    </location>
</feature>
<evidence type="ECO:0000313" key="5">
    <source>
        <dbReference type="EMBL" id="CAA9296037.1"/>
    </source>
</evidence>
<organism evidence="5">
    <name type="scientific">uncultured Actinomycetospora sp</name>
    <dbReference type="NCBI Taxonomy" id="1135996"/>
    <lineage>
        <taxon>Bacteria</taxon>
        <taxon>Bacillati</taxon>
        <taxon>Actinomycetota</taxon>
        <taxon>Actinomycetes</taxon>
        <taxon>Pseudonocardiales</taxon>
        <taxon>Pseudonocardiaceae</taxon>
        <taxon>Actinomycetospora</taxon>
        <taxon>environmental samples</taxon>
    </lineage>
</organism>
<reference evidence="5" key="1">
    <citation type="submission" date="2020-02" db="EMBL/GenBank/DDBJ databases">
        <authorList>
            <person name="Meier V. D."/>
        </authorList>
    </citation>
    <scope>NUCLEOTIDE SEQUENCE</scope>
    <source>
        <strain evidence="5">AVDCRST_MAG54</strain>
    </source>
</reference>
<evidence type="ECO:0000256" key="2">
    <source>
        <dbReference type="PIRSR" id="PIRSR603782-1"/>
    </source>
</evidence>
<feature type="chain" id="PRO_5038361572" evidence="4">
    <location>
        <begin position="25"/>
        <end position="233"/>
    </location>
</feature>
<dbReference type="PANTHER" id="PTHR12151:SF25">
    <property type="entry name" value="LINALOOL DEHYDRATASE_ISOMERASE DOMAIN-CONTAINING PROTEIN"/>
    <property type="match status" value="1"/>
</dbReference>
<keyword evidence="3" id="KW-1015">Disulfide bond</keyword>
<feature type="binding site" evidence="2">
    <location>
        <position position="85"/>
    </location>
    <ligand>
        <name>Cu cation</name>
        <dbReference type="ChEBI" id="CHEBI:23378"/>
    </ligand>
</feature>
<dbReference type="CDD" id="cd02968">
    <property type="entry name" value="SCO"/>
    <property type="match status" value="1"/>
</dbReference>
<feature type="binding site" evidence="2">
    <location>
        <position position="81"/>
    </location>
    <ligand>
        <name>Cu cation</name>
        <dbReference type="ChEBI" id="CHEBI:23378"/>
    </ligand>
</feature>
<dbReference type="PROSITE" id="PS51257">
    <property type="entry name" value="PROKAR_LIPOPROTEIN"/>
    <property type="match status" value="1"/>
</dbReference>
<protein>
    <submittedName>
        <fullName evidence="5">Cytochrome oxidase biogenesis protein Sco1/SenC/PrrC, thiol-disulfide reductase involved in Cu(I) insertion into CoxII Cu(A) center</fullName>
    </submittedName>
</protein>
<sequence>MRRTSATALLGGVLLLTGCSAGVASTPTATTAGAAFHGQEPPGELPERPSFVLTDTDGESFDFADETSGRPTLLYFGYTNCPDECPTAMADIAGALRVAEPEVAGKTRVVFVTTDPDRDSGAVLRRWLDKFDTDYVGLTGTQAEVDAAQEAVGVAPAAKGGPVPTLPGRPDEHVHAEGTAPHTHDGPLGYGVGHADVIFAYDTEDRLPVMYPGGTRPSDLAADLPLLVPGDAP</sequence>
<dbReference type="Pfam" id="PF02630">
    <property type="entry name" value="SCO1-SenC"/>
    <property type="match status" value="1"/>
</dbReference>
<feature type="signal peptide" evidence="4">
    <location>
        <begin position="1"/>
        <end position="24"/>
    </location>
</feature>
<dbReference type="AlphaFoldDB" id="A0A6J4K596"/>
<dbReference type="GO" id="GO:0046872">
    <property type="term" value="F:metal ion binding"/>
    <property type="evidence" value="ECO:0007669"/>
    <property type="project" value="UniProtKB-KW"/>
</dbReference>
<dbReference type="InterPro" id="IPR003782">
    <property type="entry name" value="SCO1/SenC"/>
</dbReference>
<dbReference type="SUPFAM" id="SSF52833">
    <property type="entry name" value="Thioredoxin-like"/>
    <property type="match status" value="1"/>
</dbReference>
<keyword evidence="2" id="KW-0479">Metal-binding</keyword>
<proteinExistence type="inferred from homology"/>